<keyword evidence="2" id="KW-0719">Serine esterase</keyword>
<accession>A0ABR4JWT5</accession>
<organism evidence="9 10">
    <name type="scientific">Aspergillus pseudoustus</name>
    <dbReference type="NCBI Taxonomy" id="1810923"/>
    <lineage>
        <taxon>Eukaryota</taxon>
        <taxon>Fungi</taxon>
        <taxon>Dikarya</taxon>
        <taxon>Ascomycota</taxon>
        <taxon>Pezizomycotina</taxon>
        <taxon>Eurotiomycetes</taxon>
        <taxon>Eurotiomycetidae</taxon>
        <taxon>Eurotiales</taxon>
        <taxon>Aspergillaceae</taxon>
        <taxon>Aspergillus</taxon>
        <taxon>Aspergillus subgen. Nidulantes</taxon>
    </lineage>
</organism>
<comment type="similarity">
    <text evidence="1 8">Belongs to the tannase family.</text>
</comment>
<proteinExistence type="inferred from homology"/>
<dbReference type="PANTHER" id="PTHR33938">
    <property type="entry name" value="FERULOYL ESTERASE B-RELATED"/>
    <property type="match status" value="1"/>
</dbReference>
<evidence type="ECO:0000256" key="1">
    <source>
        <dbReference type="ARBA" id="ARBA00006249"/>
    </source>
</evidence>
<evidence type="ECO:0000256" key="8">
    <source>
        <dbReference type="RuleBase" id="RU361238"/>
    </source>
</evidence>
<evidence type="ECO:0000256" key="5">
    <source>
        <dbReference type="ARBA" id="ARBA00022801"/>
    </source>
</evidence>
<dbReference type="Gene3D" id="3.40.50.1820">
    <property type="entry name" value="alpha/beta hydrolase"/>
    <property type="match status" value="1"/>
</dbReference>
<name>A0ABR4JWT5_9EURO</name>
<dbReference type="InterPro" id="IPR029058">
    <property type="entry name" value="AB_hydrolase_fold"/>
</dbReference>
<evidence type="ECO:0000256" key="7">
    <source>
        <dbReference type="ARBA" id="ARBA00023157"/>
    </source>
</evidence>
<dbReference type="Pfam" id="PF07519">
    <property type="entry name" value="Tannase"/>
    <property type="match status" value="1"/>
</dbReference>
<reference evidence="9 10" key="1">
    <citation type="submission" date="2024-07" db="EMBL/GenBank/DDBJ databases">
        <title>Section-level genome sequencing and comparative genomics of Aspergillus sections Usti and Cavernicolus.</title>
        <authorList>
            <consortium name="Lawrence Berkeley National Laboratory"/>
            <person name="Nybo J.L."/>
            <person name="Vesth T.C."/>
            <person name="Theobald S."/>
            <person name="Frisvad J.C."/>
            <person name="Larsen T.O."/>
            <person name="Kjaerboelling I."/>
            <person name="Rothschild-Mancinelli K."/>
            <person name="Lyhne E.K."/>
            <person name="Kogle M.E."/>
            <person name="Barry K."/>
            <person name="Clum A."/>
            <person name="Na H."/>
            <person name="Ledsgaard L."/>
            <person name="Lin J."/>
            <person name="Lipzen A."/>
            <person name="Kuo A."/>
            <person name="Riley R."/>
            <person name="Mondo S."/>
            <person name="Labutti K."/>
            <person name="Haridas S."/>
            <person name="Pangalinan J."/>
            <person name="Salamov A.A."/>
            <person name="Simmons B.A."/>
            <person name="Magnuson J.K."/>
            <person name="Chen J."/>
            <person name="Drula E."/>
            <person name="Henrissat B."/>
            <person name="Wiebenga A."/>
            <person name="Lubbers R.J."/>
            <person name="Gomes A.C."/>
            <person name="Makela M.R."/>
            <person name="Stajich J."/>
            <person name="Grigoriev I.V."/>
            <person name="Mortensen U.H."/>
            <person name="De Vries R.P."/>
            <person name="Baker S.E."/>
            <person name="Andersen M.R."/>
        </authorList>
    </citation>
    <scope>NUCLEOTIDE SEQUENCE [LARGE SCALE GENOMIC DNA]</scope>
    <source>
        <strain evidence="9 10">CBS 123904</strain>
    </source>
</reference>
<dbReference type="PANTHER" id="PTHR33938:SF13">
    <property type="entry name" value="CARBOXYLIC ESTER HYDROLASE"/>
    <property type="match status" value="1"/>
</dbReference>
<dbReference type="InterPro" id="IPR011118">
    <property type="entry name" value="Tannase/feruloyl_esterase"/>
</dbReference>
<evidence type="ECO:0000256" key="6">
    <source>
        <dbReference type="ARBA" id="ARBA00022837"/>
    </source>
</evidence>
<keyword evidence="6" id="KW-0106">Calcium</keyword>
<evidence type="ECO:0000313" key="9">
    <source>
        <dbReference type="EMBL" id="KAL2844500.1"/>
    </source>
</evidence>
<evidence type="ECO:0000313" key="10">
    <source>
        <dbReference type="Proteomes" id="UP001610446"/>
    </source>
</evidence>
<protein>
    <recommendedName>
        <fullName evidence="8">Carboxylic ester hydrolase</fullName>
        <ecNumber evidence="8">3.1.1.-</ecNumber>
    </recommendedName>
</protein>
<dbReference type="EMBL" id="JBFXLU010000080">
    <property type="protein sequence ID" value="KAL2844500.1"/>
    <property type="molecule type" value="Genomic_DNA"/>
</dbReference>
<dbReference type="SUPFAM" id="SSF53474">
    <property type="entry name" value="alpha/beta-Hydrolases"/>
    <property type="match status" value="1"/>
</dbReference>
<evidence type="ECO:0000256" key="4">
    <source>
        <dbReference type="ARBA" id="ARBA00022729"/>
    </source>
</evidence>
<keyword evidence="10" id="KW-1185">Reference proteome</keyword>
<dbReference type="EC" id="3.1.1.-" evidence="8"/>
<sequence>MALFSPIGACTPPTFSTVSLFGADILSISADLVTNYNFPIQDGWRYSQPTINVENATFCNVTVTYTHPGQNDATNAEIWLPPANWNGVLQSIGGGGWTAGRFVLSYAGMAGAIHDGYAAATTDAGVGNFPNPLAWGLVSPGNLNLVAFDNFGQTSLNDLPILAKGAIHAYYGHDPLYSYWNGCSNGGRQASILAQQYPAAYDGIIAAAPALQWAELAVTSVWPAFYMDLTKQYPRKCEMVQLSALAIAACDVLDGVKDGLISDPEKCKAKFKLDDQLGKKVHCNETGSEVVITAAAIDVAKAIFDGPRYSNGDFMWFGYEPGVDLSYLAASTCSSDGACIPAQRQSLQFWWQFFVLEDLAANVTTLTHEQYDQLYLTLKKKLAPIAATEQRITAFQRAGGKMLTYHGLADEAITPASTLHYFTEVSQLLDNTSHFYRYYRVPGLQHCFGGSGGQPVHMFDQLRAWVENGTAPGSSEVTVTLPSNGTMEQIICPYPQKAVYQHSCAMRSASSACWKCE</sequence>
<keyword evidence="5 8" id="KW-0378">Hydrolase</keyword>
<evidence type="ECO:0000256" key="3">
    <source>
        <dbReference type="ARBA" id="ARBA00022723"/>
    </source>
</evidence>
<evidence type="ECO:0000256" key="2">
    <source>
        <dbReference type="ARBA" id="ARBA00022487"/>
    </source>
</evidence>
<dbReference type="Proteomes" id="UP001610446">
    <property type="component" value="Unassembled WGS sequence"/>
</dbReference>
<keyword evidence="4" id="KW-0732">Signal</keyword>
<keyword evidence="3" id="KW-0479">Metal-binding</keyword>
<comment type="caution">
    <text evidence="9">The sequence shown here is derived from an EMBL/GenBank/DDBJ whole genome shotgun (WGS) entry which is preliminary data.</text>
</comment>
<gene>
    <name evidence="9" type="ORF">BJY01DRAFT_248117</name>
</gene>
<keyword evidence="7" id="KW-1015">Disulfide bond</keyword>